<dbReference type="OrthoDB" id="2421129at2759"/>
<evidence type="ECO:0000256" key="4">
    <source>
        <dbReference type="PROSITE-ProRule" id="PRU00221"/>
    </source>
</evidence>
<dbReference type="PROSITE" id="PS50294">
    <property type="entry name" value="WD_REPEATS_REGION"/>
    <property type="match status" value="3"/>
</dbReference>
<reference evidence="8" key="2">
    <citation type="submission" date="2020-04" db="EMBL/GenBank/DDBJ databases">
        <authorList>
            <consortium name="NCBI Genome Project"/>
        </authorList>
    </citation>
    <scope>NUCLEOTIDE SEQUENCE</scope>
    <source>
        <strain evidence="8">CBS 781.70</strain>
    </source>
</reference>
<feature type="compositionally biased region" description="Basic and acidic residues" evidence="5">
    <location>
        <begin position="726"/>
        <end position="742"/>
    </location>
</feature>
<dbReference type="RefSeq" id="XP_033531976.1">
    <property type="nucleotide sequence ID" value="XM_033682592.1"/>
</dbReference>
<dbReference type="PROSITE" id="PS00678">
    <property type="entry name" value="WD_REPEATS_1"/>
    <property type="match status" value="3"/>
</dbReference>
<comment type="similarity">
    <text evidence="1">Belongs to the WD repeat WDR48 family.</text>
</comment>
<dbReference type="InterPro" id="IPR001680">
    <property type="entry name" value="WD40_rpt"/>
</dbReference>
<dbReference type="InterPro" id="IPR015943">
    <property type="entry name" value="WD40/YVTN_repeat-like_dom_sf"/>
</dbReference>
<feature type="region of interest" description="Disordered" evidence="5">
    <location>
        <begin position="833"/>
        <end position="869"/>
    </location>
</feature>
<dbReference type="PRINTS" id="PR00320">
    <property type="entry name" value="GPROTEINBRPT"/>
</dbReference>
<feature type="compositionally biased region" description="Polar residues" evidence="5">
    <location>
        <begin position="378"/>
        <end position="392"/>
    </location>
</feature>
<feature type="compositionally biased region" description="Low complexity" evidence="5">
    <location>
        <begin position="770"/>
        <end position="780"/>
    </location>
</feature>
<dbReference type="CDD" id="cd00200">
    <property type="entry name" value="WD40"/>
    <property type="match status" value="1"/>
</dbReference>
<organism evidence="6">
    <name type="scientific">Eremomyces bilateralis CBS 781.70</name>
    <dbReference type="NCBI Taxonomy" id="1392243"/>
    <lineage>
        <taxon>Eukaryota</taxon>
        <taxon>Fungi</taxon>
        <taxon>Dikarya</taxon>
        <taxon>Ascomycota</taxon>
        <taxon>Pezizomycotina</taxon>
        <taxon>Dothideomycetes</taxon>
        <taxon>Dothideomycetes incertae sedis</taxon>
        <taxon>Eremomycetales</taxon>
        <taxon>Eremomycetaceae</taxon>
        <taxon>Eremomyces</taxon>
    </lineage>
</organism>
<evidence type="ECO:0000256" key="3">
    <source>
        <dbReference type="ARBA" id="ARBA00022737"/>
    </source>
</evidence>
<feature type="region of interest" description="Disordered" evidence="5">
    <location>
        <begin position="63"/>
        <end position="92"/>
    </location>
</feature>
<dbReference type="AlphaFoldDB" id="A0A6G1FWT2"/>
<feature type="repeat" description="WD" evidence="4">
    <location>
        <begin position="97"/>
        <end position="128"/>
    </location>
</feature>
<feature type="compositionally biased region" description="Low complexity" evidence="5">
    <location>
        <begin position="73"/>
        <end position="91"/>
    </location>
</feature>
<dbReference type="Pfam" id="PF00400">
    <property type="entry name" value="WD40"/>
    <property type="match status" value="4"/>
</dbReference>
<dbReference type="InterPro" id="IPR051246">
    <property type="entry name" value="WDR48"/>
</dbReference>
<feature type="compositionally biased region" description="Polar residues" evidence="5">
    <location>
        <begin position="691"/>
        <end position="703"/>
    </location>
</feature>
<dbReference type="GO" id="GO:0043130">
    <property type="term" value="F:ubiquitin binding"/>
    <property type="evidence" value="ECO:0007669"/>
    <property type="project" value="TreeGrafter"/>
</dbReference>
<dbReference type="InterPro" id="IPR036322">
    <property type="entry name" value="WD40_repeat_dom_sf"/>
</dbReference>
<feature type="region of interest" description="Disordered" evidence="5">
    <location>
        <begin position="375"/>
        <end position="402"/>
    </location>
</feature>
<feature type="compositionally biased region" description="Basic and acidic residues" evidence="5">
    <location>
        <begin position="794"/>
        <end position="813"/>
    </location>
</feature>
<dbReference type="PANTHER" id="PTHR19862:SF14">
    <property type="entry name" value="WD REPEAT-CONTAINING PROTEIN 48"/>
    <property type="match status" value="1"/>
</dbReference>
<dbReference type="InterPro" id="IPR021772">
    <property type="entry name" value="WDR48/Bun107"/>
</dbReference>
<evidence type="ECO:0000256" key="1">
    <source>
        <dbReference type="ARBA" id="ARBA00006917"/>
    </source>
</evidence>
<dbReference type="Gene3D" id="2.130.10.10">
    <property type="entry name" value="YVTN repeat-like/Quinoprotein amine dehydrogenase"/>
    <property type="match status" value="2"/>
</dbReference>
<dbReference type="EMBL" id="ML975166">
    <property type="protein sequence ID" value="KAF1810345.1"/>
    <property type="molecule type" value="Genomic_DNA"/>
</dbReference>
<protein>
    <submittedName>
        <fullName evidence="6 8">WD40 repeat-like protein</fullName>
    </submittedName>
</protein>
<reference evidence="8" key="3">
    <citation type="submission" date="2025-04" db="UniProtKB">
        <authorList>
            <consortium name="RefSeq"/>
        </authorList>
    </citation>
    <scope>IDENTIFICATION</scope>
    <source>
        <strain evidence="8">CBS 781.70</strain>
    </source>
</reference>
<keyword evidence="3" id="KW-0677">Repeat</keyword>
<dbReference type="Pfam" id="PF11816">
    <property type="entry name" value="DUF3337"/>
    <property type="match status" value="1"/>
</dbReference>
<keyword evidence="2 4" id="KW-0853">WD repeat</keyword>
<evidence type="ECO:0000313" key="7">
    <source>
        <dbReference type="Proteomes" id="UP000504638"/>
    </source>
</evidence>
<dbReference type="SUPFAM" id="SSF50978">
    <property type="entry name" value="WD40 repeat-like"/>
    <property type="match status" value="1"/>
</dbReference>
<name>A0A6G1FWT2_9PEZI</name>
<evidence type="ECO:0000313" key="8">
    <source>
        <dbReference type="RefSeq" id="XP_033531976.1"/>
    </source>
</evidence>
<accession>A0A6G1FWT2</accession>
<reference evidence="6 8" key="1">
    <citation type="submission" date="2020-01" db="EMBL/GenBank/DDBJ databases">
        <authorList>
            <consortium name="DOE Joint Genome Institute"/>
            <person name="Haridas S."/>
            <person name="Albert R."/>
            <person name="Binder M."/>
            <person name="Bloem J."/>
            <person name="Labutti K."/>
            <person name="Salamov A."/>
            <person name="Andreopoulos B."/>
            <person name="Baker S.E."/>
            <person name="Barry K."/>
            <person name="Bills G."/>
            <person name="Bluhm B.H."/>
            <person name="Cannon C."/>
            <person name="Castanera R."/>
            <person name="Culley D.E."/>
            <person name="Daum C."/>
            <person name="Ezra D."/>
            <person name="Gonzalez J.B."/>
            <person name="Henrissat B."/>
            <person name="Kuo A."/>
            <person name="Liang C."/>
            <person name="Lipzen A."/>
            <person name="Lutzoni F."/>
            <person name="Magnuson J."/>
            <person name="Mondo S."/>
            <person name="Nolan M."/>
            <person name="Ohm R."/>
            <person name="Pangilinan J."/>
            <person name="Park H.-J."/>
            <person name="Ramirez L."/>
            <person name="Alfaro M."/>
            <person name="Sun H."/>
            <person name="Tritt A."/>
            <person name="Yoshinaga Y."/>
            <person name="Zwiers L.-H."/>
            <person name="Turgeon B.G."/>
            <person name="Goodwin S.B."/>
            <person name="Spatafora J.W."/>
            <person name="Crous P.W."/>
            <person name="Grigoriev I.V."/>
        </authorList>
    </citation>
    <scope>NUCLEOTIDE SEQUENCE</scope>
    <source>
        <strain evidence="6 8">CBS 781.70</strain>
    </source>
</reference>
<feature type="repeat" description="WD" evidence="4">
    <location>
        <begin position="237"/>
        <end position="278"/>
    </location>
</feature>
<dbReference type="PANTHER" id="PTHR19862">
    <property type="entry name" value="WD REPEAT-CONTAINING PROTEIN 48"/>
    <property type="match status" value="1"/>
</dbReference>
<dbReference type="InterPro" id="IPR019775">
    <property type="entry name" value="WD40_repeat_CS"/>
</dbReference>
<keyword evidence="7" id="KW-1185">Reference proteome</keyword>
<sequence length="1096" mass="117362">MVRKQRKRICYVLPLAKSAGGHRLGVNGLAVDPINSILYSGGRDGAICAWDLHVPLADDDFSNLASSPPPSHPASLPSQSSSPSALSPSPSTLRQQVQAHTHWINDIVLANQHQALVSASSDITVKLWRPFAADSGPPTTIGLHSDYVKCVACPSQTSSWVASGGLDRKICLWDLAGNGQTLSIDCTGDDSGKVGQGQATKGSVYALGVTPGLIASGGPESVVRVWDPRSGKRVTKFVGHTDNIRAILVARDGETILTASSDQTIKVWDVAAGRCGYTLTMHNDSVWSLFSDDPRLSVFYSSDRGGMVAKTDTRGCAEVNEGMCVAVAQEHDGVNKIVKAGKYIWTATSNSSINRWTDVDLTDVEIQPPDSYRMHRSSVVTTKSRQTVHPASTSPPPSSGVGQNMIPFKSVLRLSNVASFLLYPNRDMEASTLHSTASARKPSGALDALDSVVVPLRQLPDHSIEGQNGLIKHVMLNDRRRVLTLDTAGEVILWDLITCQAVKSFGKKAMDDVLHDINPVEAVAHWCAVDTRTGSLTCVLDENHCFDAEMYADEVELDEGIEFREDQRINLGKWVLRYLFADLINEEIRRDEEARQHILDQRDQNFQRGNTPGTIQIPQTKITTWNDAAAGPASVSTLRANNGMRFPASTPGLAIGIASPGGFATPGANPTTPGVPIPEAENELDKPNDYFSATTSIAQSPPAVSNGGKPPATPSEPTTDETSTPSEHEKDSANNPSKDAKESNLFSKKMRMPKMSMTFAGMKKLGRSASTAAADATSPANIAKGGAGGAPSSTDERSEDGDSHSSRVDGRAIEDNFLGTVQKIRSGYEEQLASLRTGPPARRTEEGSDQAITGADPGAGPGEGGAEHSGAVAASLPHAQEIHGTASGNAEALTSAITPSLPNDTPVLKPPLNTLILIQEDRGDSGGVADLFEGEVGNLGKQADTIEKVAPLWLAEVLLRNQMPLKDIVKVSFILEPYQNLLPSIASDGNNRLNANRMLRARKILAYVAERIEAPSSNPESSSAMKPEEYLDLFCQNQFIPPTMTLATIRAHVWRGGGDVVLYYRANGKKEIKIPKPPKPVTPEPPEIPIPAVFVR</sequence>
<gene>
    <name evidence="6 8" type="ORF">P152DRAFT_508675</name>
</gene>
<dbReference type="Proteomes" id="UP000504638">
    <property type="component" value="Unplaced"/>
</dbReference>
<feature type="repeat" description="WD" evidence="4">
    <location>
        <begin position="19"/>
        <end position="52"/>
    </location>
</feature>
<evidence type="ECO:0000256" key="5">
    <source>
        <dbReference type="SAM" id="MobiDB-lite"/>
    </source>
</evidence>
<feature type="compositionally biased region" description="Low complexity" evidence="5">
    <location>
        <begin position="715"/>
        <end position="725"/>
    </location>
</feature>
<dbReference type="PROSITE" id="PS50082">
    <property type="entry name" value="WD_REPEATS_2"/>
    <property type="match status" value="4"/>
</dbReference>
<evidence type="ECO:0000256" key="2">
    <source>
        <dbReference type="ARBA" id="ARBA00022574"/>
    </source>
</evidence>
<dbReference type="CDD" id="cd17041">
    <property type="entry name" value="Ubl_WDR48"/>
    <property type="match status" value="1"/>
</dbReference>
<proteinExistence type="inferred from homology"/>
<dbReference type="InterPro" id="IPR020472">
    <property type="entry name" value="WD40_PAC1"/>
</dbReference>
<dbReference type="GO" id="GO:0000724">
    <property type="term" value="P:double-strand break repair via homologous recombination"/>
    <property type="evidence" value="ECO:0007669"/>
    <property type="project" value="TreeGrafter"/>
</dbReference>
<dbReference type="SMART" id="SM00320">
    <property type="entry name" value="WD40"/>
    <property type="match status" value="8"/>
</dbReference>
<feature type="region of interest" description="Disordered" evidence="5">
    <location>
        <begin position="770"/>
        <end position="813"/>
    </location>
</feature>
<feature type="region of interest" description="Disordered" evidence="5">
    <location>
        <begin position="664"/>
        <end position="752"/>
    </location>
</feature>
<evidence type="ECO:0000313" key="6">
    <source>
        <dbReference type="EMBL" id="KAF1810345.1"/>
    </source>
</evidence>
<dbReference type="GeneID" id="54423162"/>
<feature type="repeat" description="WD" evidence="4">
    <location>
        <begin position="197"/>
        <end position="236"/>
    </location>
</feature>